<dbReference type="Pfam" id="PF13822">
    <property type="entry name" value="ACC_epsilon"/>
    <property type="match status" value="1"/>
</dbReference>
<keyword evidence="3" id="KW-1185">Reference proteome</keyword>
<dbReference type="GO" id="GO:0004658">
    <property type="term" value="F:propionyl-CoA carboxylase activity"/>
    <property type="evidence" value="ECO:0007669"/>
    <property type="project" value="InterPro"/>
</dbReference>
<feature type="compositionally biased region" description="Low complexity" evidence="1">
    <location>
        <begin position="43"/>
        <end position="52"/>
    </location>
</feature>
<proteinExistence type="predicted"/>
<feature type="region of interest" description="Disordered" evidence="1">
    <location>
        <begin position="43"/>
        <end position="87"/>
    </location>
</feature>
<dbReference type="EMBL" id="CP034279">
    <property type="protein sequence ID" value="QGV80130.1"/>
    <property type="molecule type" value="Genomic_DNA"/>
</dbReference>
<dbReference type="KEGG" id="sfic:EIZ62_19220"/>
<dbReference type="InterPro" id="IPR032716">
    <property type="entry name" value="ACC_epsilon"/>
</dbReference>
<protein>
    <submittedName>
        <fullName evidence="2">Acyl-CoA carboxylase subunit epsilon</fullName>
    </submittedName>
</protein>
<evidence type="ECO:0000313" key="2">
    <source>
        <dbReference type="EMBL" id="QGV80130.1"/>
    </source>
</evidence>
<name>A0A6I6F8V3_9ACTN</name>
<organism evidence="2 3">
    <name type="scientific">Streptomyces ficellus</name>
    <dbReference type="NCBI Taxonomy" id="1977088"/>
    <lineage>
        <taxon>Bacteria</taxon>
        <taxon>Bacillati</taxon>
        <taxon>Actinomycetota</taxon>
        <taxon>Actinomycetes</taxon>
        <taxon>Kitasatosporales</taxon>
        <taxon>Streptomycetaceae</taxon>
        <taxon>Streptomyces</taxon>
    </lineage>
</organism>
<accession>A0A6I6F8V3</accession>
<evidence type="ECO:0000313" key="3">
    <source>
        <dbReference type="Proteomes" id="UP000422572"/>
    </source>
</evidence>
<evidence type="ECO:0000256" key="1">
    <source>
        <dbReference type="SAM" id="MobiDB-lite"/>
    </source>
</evidence>
<gene>
    <name evidence="2" type="ORF">EIZ62_19220</name>
</gene>
<dbReference type="GO" id="GO:0003989">
    <property type="term" value="F:acetyl-CoA carboxylase activity"/>
    <property type="evidence" value="ECO:0007669"/>
    <property type="project" value="InterPro"/>
</dbReference>
<feature type="region of interest" description="Disordered" evidence="1">
    <location>
        <begin position="1"/>
        <end position="20"/>
    </location>
</feature>
<sequence>MSAGGADSVTGASGIRVVRGRPDADELAAVVALLCARGAALAAAAREGSGRPPSGPPAAHWPRRSAGALPAPVGWSHRPGAAWRPHP</sequence>
<reference evidence="2 3" key="1">
    <citation type="submission" date="2018-12" db="EMBL/GenBank/DDBJ databases">
        <title>Complete genome sequence of Streptomyces ficellus NRRL8067, the producer of ficellomycin, feldamycin and nojirimycin.</title>
        <authorList>
            <person name="Zhang H."/>
            <person name="Yue R."/>
            <person name="Liu Y."/>
            <person name="Li M."/>
            <person name="Mu H."/>
            <person name="Zhang J."/>
        </authorList>
    </citation>
    <scope>NUCLEOTIDE SEQUENCE [LARGE SCALE GENOMIC DNA]</scope>
    <source>
        <strain evidence="2 3">NRRL 8067</strain>
    </source>
</reference>
<dbReference type="Proteomes" id="UP000422572">
    <property type="component" value="Chromosome"/>
</dbReference>
<dbReference type="AlphaFoldDB" id="A0A6I6F8V3"/>